<proteinExistence type="predicted"/>
<dbReference type="Proteomes" id="UP000008144">
    <property type="component" value="Chromosome 1"/>
</dbReference>
<reference evidence="1" key="2">
    <citation type="journal article" date="2008" name="Genome Biol.">
        <title>Improved genome assembly and evidence-based global gene model set for the chordate Ciona intestinalis: new insight into intron and operon populations.</title>
        <authorList>
            <person name="Satou Y."/>
            <person name="Mineta K."/>
            <person name="Ogasawara M."/>
            <person name="Sasakura Y."/>
            <person name="Shoguchi E."/>
            <person name="Ueno K."/>
            <person name="Yamada L."/>
            <person name="Matsumoto J."/>
            <person name="Wasserscheid J."/>
            <person name="Dewar K."/>
            <person name="Wiley G.B."/>
            <person name="Macmil S.L."/>
            <person name="Roe B.A."/>
            <person name="Zeller R.W."/>
            <person name="Hastings K.E."/>
            <person name="Lemaire P."/>
            <person name="Lindquist E."/>
            <person name="Endo T."/>
            <person name="Hotta K."/>
            <person name="Inaba K."/>
        </authorList>
    </citation>
    <scope>NUCLEOTIDE SEQUENCE [LARGE SCALE GENOMIC DNA]</scope>
    <source>
        <strain evidence="1">wild type</strain>
    </source>
</reference>
<dbReference type="InterPro" id="IPR008699">
    <property type="entry name" value="NDUFB8"/>
</dbReference>
<protein>
    <submittedName>
        <fullName evidence="1">NADH dehydrogenase [ubiquinone] 1 beta subcomplex subunit 8, mitochondrial</fullName>
    </submittedName>
</protein>
<reference evidence="1" key="4">
    <citation type="submission" date="2025-09" db="UniProtKB">
        <authorList>
            <consortium name="Ensembl"/>
        </authorList>
    </citation>
    <scope>IDENTIFICATION</scope>
</reference>
<evidence type="ECO:0000313" key="2">
    <source>
        <dbReference type="Proteomes" id="UP000008144"/>
    </source>
</evidence>
<reference evidence="2" key="1">
    <citation type="journal article" date="2002" name="Science">
        <title>The draft genome of Ciona intestinalis: insights into chordate and vertebrate origins.</title>
        <authorList>
            <person name="Dehal P."/>
            <person name="Satou Y."/>
            <person name="Campbell R.K."/>
            <person name="Chapman J."/>
            <person name="Degnan B."/>
            <person name="De Tomaso A."/>
            <person name="Davidson B."/>
            <person name="Di Gregorio A."/>
            <person name="Gelpke M."/>
            <person name="Goodstein D.M."/>
            <person name="Harafuji N."/>
            <person name="Hastings K.E."/>
            <person name="Ho I."/>
            <person name="Hotta K."/>
            <person name="Huang W."/>
            <person name="Kawashima T."/>
            <person name="Lemaire P."/>
            <person name="Martinez D."/>
            <person name="Meinertzhagen I.A."/>
            <person name="Necula S."/>
            <person name="Nonaka M."/>
            <person name="Putnam N."/>
            <person name="Rash S."/>
            <person name="Saiga H."/>
            <person name="Satake M."/>
            <person name="Terry A."/>
            <person name="Yamada L."/>
            <person name="Wang H.G."/>
            <person name="Awazu S."/>
            <person name="Azumi K."/>
            <person name="Boore J."/>
            <person name="Branno M."/>
            <person name="Chin-Bow S."/>
            <person name="DeSantis R."/>
            <person name="Doyle S."/>
            <person name="Francino P."/>
            <person name="Keys D.N."/>
            <person name="Haga S."/>
            <person name="Hayashi H."/>
            <person name="Hino K."/>
            <person name="Imai K.S."/>
            <person name="Inaba K."/>
            <person name="Kano S."/>
            <person name="Kobayashi K."/>
            <person name="Kobayashi M."/>
            <person name="Lee B.I."/>
            <person name="Makabe K.W."/>
            <person name="Manohar C."/>
            <person name="Matassi G."/>
            <person name="Medina M."/>
            <person name="Mochizuki Y."/>
            <person name="Mount S."/>
            <person name="Morishita T."/>
            <person name="Miura S."/>
            <person name="Nakayama A."/>
            <person name="Nishizaka S."/>
            <person name="Nomoto H."/>
            <person name="Ohta F."/>
            <person name="Oishi K."/>
            <person name="Rigoutsos I."/>
            <person name="Sano M."/>
            <person name="Sasaki A."/>
            <person name="Sasakura Y."/>
            <person name="Shoguchi E."/>
            <person name="Shin-i T."/>
            <person name="Spagnuolo A."/>
            <person name="Stainier D."/>
            <person name="Suzuki M.M."/>
            <person name="Tassy O."/>
            <person name="Takatori N."/>
            <person name="Tokuoka M."/>
            <person name="Yagi K."/>
            <person name="Yoshizaki F."/>
            <person name="Wada S."/>
            <person name="Zhang C."/>
            <person name="Hyatt P.D."/>
            <person name="Larimer F."/>
            <person name="Detter C."/>
            <person name="Doggett N."/>
            <person name="Glavina T."/>
            <person name="Hawkins T."/>
            <person name="Richardson P."/>
            <person name="Lucas S."/>
            <person name="Kohara Y."/>
            <person name="Levine M."/>
            <person name="Satoh N."/>
            <person name="Rokhsar D.S."/>
        </authorList>
    </citation>
    <scope>NUCLEOTIDE SEQUENCE [LARGE SCALE GENOMIC DNA]</scope>
</reference>
<sequence>MSILRVGGSVFQRVVGLSKVQWCAPSTSIVSKRFYDPDPTPKGYDKSLIEDDDLVCLLKSDEVLSPERRATLAAKYGLIPEDYHPMNDSLFNLGDYPILPAESCLERDPYYDWDDPFYRRNWGDPISIDVDLYSPLVLDTRPLPYDPQQQRRVLFTFLFGFFFLWFLGENYKSGLPRCPKQYPEHHVQDEIKTSMSADPFIKRGMEPVMKERHPVTHYTFEKFKWDASAH</sequence>
<dbReference type="Pfam" id="PF05821">
    <property type="entry name" value="NDUF_B8"/>
    <property type="match status" value="1"/>
</dbReference>
<reference evidence="1" key="3">
    <citation type="submission" date="2025-08" db="UniProtKB">
        <authorList>
            <consortium name="Ensembl"/>
        </authorList>
    </citation>
    <scope>IDENTIFICATION</scope>
</reference>
<name>F7A3X7_CIOIN</name>
<dbReference type="OrthoDB" id="2014058at2759"/>
<dbReference type="GO" id="GO:0045271">
    <property type="term" value="C:respiratory chain complex I"/>
    <property type="evidence" value="ECO:0000318"/>
    <property type="project" value="GO_Central"/>
</dbReference>
<evidence type="ECO:0000313" key="1">
    <source>
        <dbReference type="Ensembl" id="ENSCINP00000003562.3"/>
    </source>
</evidence>
<dbReference type="OMA" id="LIPEDYH"/>
<dbReference type="PANTHER" id="PTHR12840:SF1">
    <property type="entry name" value="NADH DEHYDROGENASE [UBIQUINONE] 1 BETA SUBCOMPLEX SUBUNIT 8, MITOCHONDRIAL"/>
    <property type="match status" value="1"/>
</dbReference>
<keyword evidence="2" id="KW-1185">Reference proteome</keyword>
<dbReference type="Ensembl" id="ENSCINT00000003562.3">
    <property type="protein sequence ID" value="ENSCINP00000003562.3"/>
    <property type="gene ID" value="ENSCING00000001763.3"/>
</dbReference>
<dbReference type="EMBL" id="EAAA01000295">
    <property type="status" value="NOT_ANNOTATED_CDS"/>
    <property type="molecule type" value="Genomic_DNA"/>
</dbReference>
<dbReference type="KEGG" id="cin:100184020"/>
<dbReference type="GeneTree" id="ENSGT00390000000628"/>
<dbReference type="HOGENOM" id="CLU_1204426_0_0_1"/>
<dbReference type="PANTHER" id="PTHR12840">
    <property type="entry name" value="NADH-UBIQUINONE OXIDOREDUCTASE ASHI SUBUNIT"/>
    <property type="match status" value="1"/>
</dbReference>
<dbReference type="GO" id="GO:0005739">
    <property type="term" value="C:mitochondrion"/>
    <property type="evidence" value="ECO:0007669"/>
    <property type="project" value="InterPro"/>
</dbReference>
<dbReference type="RefSeq" id="XP_026691264.1">
    <property type="nucleotide sequence ID" value="XM_026835463.1"/>
</dbReference>
<dbReference type="FunCoup" id="F7A3X7">
    <property type="interactions" value="173"/>
</dbReference>
<accession>F7A3X7</accession>
<dbReference type="AlphaFoldDB" id="F7A3X7"/>
<dbReference type="InParanoid" id="F7A3X7"/>
<organism evidence="1 2">
    <name type="scientific">Ciona intestinalis</name>
    <name type="common">Transparent sea squirt</name>
    <name type="synonym">Ascidia intestinalis</name>
    <dbReference type="NCBI Taxonomy" id="7719"/>
    <lineage>
        <taxon>Eukaryota</taxon>
        <taxon>Metazoa</taxon>
        <taxon>Chordata</taxon>
        <taxon>Tunicata</taxon>
        <taxon>Ascidiacea</taxon>
        <taxon>Phlebobranchia</taxon>
        <taxon>Cionidae</taxon>
        <taxon>Ciona</taxon>
    </lineage>
</organism>
<dbReference type="STRING" id="7719.ENSCINP00000003562"/>
<dbReference type="GeneID" id="100184020"/>
<gene>
    <name evidence="1" type="primary">LOC100184020</name>
</gene>